<dbReference type="GO" id="GO:0005634">
    <property type="term" value="C:nucleus"/>
    <property type="evidence" value="ECO:0007669"/>
    <property type="project" value="TreeGrafter"/>
</dbReference>
<feature type="non-terminal residue" evidence="2">
    <location>
        <position position="700"/>
    </location>
</feature>
<feature type="compositionally biased region" description="Basic and acidic residues" evidence="1">
    <location>
        <begin position="519"/>
        <end position="552"/>
    </location>
</feature>
<evidence type="ECO:0000313" key="3">
    <source>
        <dbReference type="Proteomes" id="UP000789831"/>
    </source>
</evidence>
<evidence type="ECO:0000256" key="1">
    <source>
        <dbReference type="SAM" id="MobiDB-lite"/>
    </source>
</evidence>
<dbReference type="OrthoDB" id="207081at2759"/>
<evidence type="ECO:0000313" key="2">
    <source>
        <dbReference type="EMBL" id="CAG8649344.1"/>
    </source>
</evidence>
<comment type="caution">
    <text evidence="2">The sequence shown here is derived from an EMBL/GenBank/DDBJ whole genome shotgun (WGS) entry which is preliminary data.</text>
</comment>
<dbReference type="EMBL" id="CAJVPL010004598">
    <property type="protein sequence ID" value="CAG8649344.1"/>
    <property type="molecule type" value="Genomic_DNA"/>
</dbReference>
<dbReference type="AlphaFoldDB" id="A0A9N9H1A6"/>
<accession>A0A9N9H1A6</accession>
<dbReference type="Pfam" id="PF08477">
    <property type="entry name" value="Roc"/>
    <property type="match status" value="1"/>
</dbReference>
<dbReference type="Gene3D" id="3.40.50.300">
    <property type="entry name" value="P-loop containing nucleotide triphosphate hydrolases"/>
    <property type="match status" value="1"/>
</dbReference>
<proteinExistence type="predicted"/>
<dbReference type="InterPro" id="IPR027417">
    <property type="entry name" value="P-loop_NTPase"/>
</dbReference>
<dbReference type="PANTHER" id="PTHR14932">
    <property type="entry name" value="RAS GTPASE-RELATED"/>
    <property type="match status" value="1"/>
</dbReference>
<keyword evidence="3" id="KW-1185">Reference proteome</keyword>
<dbReference type="SMART" id="SM00175">
    <property type="entry name" value="RAB"/>
    <property type="match status" value="1"/>
</dbReference>
<gene>
    <name evidence="2" type="ORF">AGERDE_LOCUS11334</name>
</gene>
<dbReference type="PROSITE" id="PS51419">
    <property type="entry name" value="RAB"/>
    <property type="match status" value="1"/>
</dbReference>
<name>A0A9N9H1A6_9GLOM</name>
<dbReference type="GO" id="GO:0005829">
    <property type="term" value="C:cytosol"/>
    <property type="evidence" value="ECO:0007669"/>
    <property type="project" value="TreeGrafter"/>
</dbReference>
<dbReference type="GO" id="GO:0005525">
    <property type="term" value="F:GTP binding"/>
    <property type="evidence" value="ECO:0007669"/>
    <property type="project" value="InterPro"/>
</dbReference>
<dbReference type="SUPFAM" id="SSF52540">
    <property type="entry name" value="P-loop containing nucleoside triphosphate hydrolases"/>
    <property type="match status" value="1"/>
</dbReference>
<feature type="compositionally biased region" description="Low complexity" evidence="1">
    <location>
        <begin position="627"/>
        <end position="637"/>
    </location>
</feature>
<dbReference type="PANTHER" id="PTHR14932:SF1">
    <property type="entry name" value="RAB-LIKE PROTEIN 6"/>
    <property type="match status" value="1"/>
</dbReference>
<feature type="region of interest" description="Disordered" evidence="1">
    <location>
        <begin position="603"/>
        <end position="700"/>
    </location>
</feature>
<organism evidence="2 3">
    <name type="scientific">Ambispora gerdemannii</name>
    <dbReference type="NCBI Taxonomy" id="144530"/>
    <lineage>
        <taxon>Eukaryota</taxon>
        <taxon>Fungi</taxon>
        <taxon>Fungi incertae sedis</taxon>
        <taxon>Mucoromycota</taxon>
        <taxon>Glomeromycotina</taxon>
        <taxon>Glomeromycetes</taxon>
        <taxon>Archaeosporales</taxon>
        <taxon>Ambisporaceae</taxon>
        <taxon>Ambispora</taxon>
    </lineage>
</organism>
<dbReference type="Proteomes" id="UP000789831">
    <property type="component" value="Unassembled WGS sequence"/>
</dbReference>
<dbReference type="InterPro" id="IPR040385">
    <property type="entry name" value="RABL6"/>
</dbReference>
<reference evidence="2" key="1">
    <citation type="submission" date="2021-06" db="EMBL/GenBank/DDBJ databases">
        <authorList>
            <person name="Kallberg Y."/>
            <person name="Tangrot J."/>
            <person name="Rosling A."/>
        </authorList>
    </citation>
    <scope>NUCLEOTIDE SEQUENCE</scope>
    <source>
        <strain evidence="2">MT106</strain>
    </source>
</reference>
<protein>
    <submittedName>
        <fullName evidence="2">10353_t:CDS:1</fullName>
    </submittedName>
</protein>
<feature type="region of interest" description="Disordered" evidence="1">
    <location>
        <begin position="510"/>
        <end position="557"/>
    </location>
</feature>
<sequence length="700" mass="78382">GSATTVNTSSSFKPMSPKFQKGVKYNMKVIIRGDIRTGKSTLFHRLQGDPFNQEYTPTPQIQVTNIQWIYKNTDDVIKVEIWDVVDKGLNLSKPSTKSPNSSTTTTTNNSVGLKIENAAASPTPHSAASNQEYTLDAATIDVYRNTHGVILIFDITKTWTFDYAIKEIQRVPGHLAILLLGNFVDQMQIYQAIADCNRLRTSEYPSANTVRYVEASMVTGFGLDYIYRYFGVPFLQLQRNTLRQQLELKTKELVDLLGVLDHSDVIPNNIRKRQIEPSSLDQEDVEDVEDNVRLEQEKEKGQEVMKNLWDKEYEDLVLQKVSDNTPKKSISPKRSTEIICSTVNTTSSPVSPSNQQITTIIAQVTPDVATIDEFNAGQLQDDFFDDDTLDNNNPNNSNPPKPYKNPSFSSDLLPEIWLLAKRISLLERRRSSSDSHGGYEFTTPHSTVIRNSIEHDDGFRGNQSFDMSSGGYTGVSASFGPNNGYEEIGESNDNPWVDENVQHKKEVLPTIDESLNNDDISKQGDSSTHDFSVDYKDGNNDKDNKSTTERQSHPLHLHHPKSFLEFEDLSSSASSSSWGIHTTTITSTSPSESLQYFKLPPNIATTMNNSKDEPSNENSHKKKKSIDNSNSNNNLSMTKKKKKKKVVNNDQDTDSNPTIEKSKKKKKPKSINSSGDVLENGIVVNDVNSSSGKKKKSKKV</sequence>
<feature type="region of interest" description="Disordered" evidence="1">
    <location>
        <begin position="381"/>
        <end position="407"/>
    </location>
</feature>